<dbReference type="Proteomes" id="UP000009154">
    <property type="component" value="Chromosome"/>
</dbReference>
<dbReference type="InterPro" id="IPR011991">
    <property type="entry name" value="ArsR-like_HTH"/>
</dbReference>
<evidence type="ECO:0000313" key="8">
    <source>
        <dbReference type="Proteomes" id="UP000009154"/>
    </source>
</evidence>
<evidence type="ECO:0000259" key="6">
    <source>
        <dbReference type="PROSITE" id="PS50931"/>
    </source>
</evidence>
<evidence type="ECO:0000313" key="7">
    <source>
        <dbReference type="EMBL" id="AFA75864.1"/>
    </source>
</evidence>
<keyword evidence="4" id="KW-0010">Activator</keyword>
<dbReference type="PANTHER" id="PTHR30346:SF29">
    <property type="entry name" value="LYSR SUBSTRATE-BINDING"/>
    <property type="match status" value="1"/>
</dbReference>
<comment type="similarity">
    <text evidence="1">Belongs to the LysR transcriptional regulatory family.</text>
</comment>
<keyword evidence="5" id="KW-0804">Transcription</keyword>
<dbReference type="Gene3D" id="1.10.10.10">
    <property type="entry name" value="Winged helix-like DNA-binding domain superfamily/Winged helix DNA-binding domain"/>
    <property type="match status" value="1"/>
</dbReference>
<reference evidence="7 8" key="1">
    <citation type="journal article" date="2012" name="Appl. Environ. Microbiol.">
        <title>Involvement of two latex-clearing proteins during rubber degradation and insights into the subsequent degradation pathway revealed by the genome sequence of Gordonia polyisoprenivorans strain VH2.</title>
        <authorList>
            <person name="Hiessl S."/>
            <person name="Schuldes J."/>
            <person name="Thurmer A."/>
            <person name="Halbsguth T."/>
            <person name="Broker D."/>
            <person name="Angelov A."/>
            <person name="Liebl W."/>
            <person name="Daniel R."/>
            <person name="Steinbuchel A."/>
        </authorList>
    </citation>
    <scope>NUCLEOTIDE SEQUENCE [LARGE SCALE GENOMIC DNA]</scope>
    <source>
        <strain evidence="8">DSM 44266 / VH2</strain>
    </source>
</reference>
<dbReference type="Pfam" id="PF00126">
    <property type="entry name" value="HTH_1"/>
    <property type="match status" value="1"/>
</dbReference>
<accession>H6N199</accession>
<gene>
    <name evidence="7" type="ordered locus">GPOL_c48700</name>
</gene>
<dbReference type="GO" id="GO:0032993">
    <property type="term" value="C:protein-DNA complex"/>
    <property type="evidence" value="ECO:0007669"/>
    <property type="project" value="TreeGrafter"/>
</dbReference>
<proteinExistence type="inferred from homology"/>
<dbReference type="InterPro" id="IPR000847">
    <property type="entry name" value="LysR_HTH_N"/>
</dbReference>
<dbReference type="InterPro" id="IPR005119">
    <property type="entry name" value="LysR_subst-bd"/>
</dbReference>
<keyword evidence="8" id="KW-1185">Reference proteome</keyword>
<dbReference type="Pfam" id="PF03466">
    <property type="entry name" value="LysR_substrate"/>
    <property type="match status" value="1"/>
</dbReference>
<evidence type="ECO:0000256" key="4">
    <source>
        <dbReference type="ARBA" id="ARBA00023159"/>
    </source>
</evidence>
<dbReference type="KEGG" id="gpo:GPOL_c48700"/>
<dbReference type="GO" id="GO:0003700">
    <property type="term" value="F:DNA-binding transcription factor activity"/>
    <property type="evidence" value="ECO:0007669"/>
    <property type="project" value="InterPro"/>
</dbReference>
<evidence type="ECO:0000256" key="3">
    <source>
        <dbReference type="ARBA" id="ARBA00023125"/>
    </source>
</evidence>
<dbReference type="AlphaFoldDB" id="H6N199"/>
<sequence>MVMLNVSRLRILRELHLRGTLAQVAEALSYTPSAISQQLSLLEREAGVVLLERVGRGVRLTDQALTLVAHAEVILAELERAEVDLAQAQPSVHGVLRVSSFQSVVAEIVPRVLTLLERSHPALQVELTLREVEGAYRGLLSHAFDLILGEQFPGRPSPVRPGTDRADLIHDRLLLAVPAQGPLAVEPSGLAELAELPWALEPAGTDSGEWARAVCRSAGFEPRVRFDGPDTLLHSRFVANGHALAFVPALIAGDDPRLRLYALPGDPERSLFTAVRTGRSGHPAVRAFRDALAQAAAERGPQVPSVEVFRA</sequence>
<dbReference type="CDD" id="cd00090">
    <property type="entry name" value="HTH_ARSR"/>
    <property type="match status" value="1"/>
</dbReference>
<keyword evidence="3" id="KW-0238">DNA-binding</keyword>
<dbReference type="Gene3D" id="3.40.190.290">
    <property type="match status" value="1"/>
</dbReference>
<dbReference type="STRING" id="1112204.GPOL_c48700"/>
<dbReference type="PROSITE" id="PS50931">
    <property type="entry name" value="HTH_LYSR"/>
    <property type="match status" value="1"/>
</dbReference>
<dbReference type="InterPro" id="IPR036388">
    <property type="entry name" value="WH-like_DNA-bd_sf"/>
</dbReference>
<dbReference type="InterPro" id="IPR036390">
    <property type="entry name" value="WH_DNA-bd_sf"/>
</dbReference>
<dbReference type="SUPFAM" id="SSF46785">
    <property type="entry name" value="Winged helix' DNA-binding domain"/>
    <property type="match status" value="1"/>
</dbReference>
<dbReference type="GO" id="GO:0003677">
    <property type="term" value="F:DNA binding"/>
    <property type="evidence" value="ECO:0007669"/>
    <property type="project" value="UniProtKB-KW"/>
</dbReference>
<keyword evidence="2" id="KW-0805">Transcription regulation</keyword>
<dbReference type="eggNOG" id="COG0583">
    <property type="taxonomic scope" value="Bacteria"/>
</dbReference>
<dbReference type="SUPFAM" id="SSF53850">
    <property type="entry name" value="Periplasmic binding protein-like II"/>
    <property type="match status" value="1"/>
</dbReference>
<dbReference type="EMBL" id="CP003119">
    <property type="protein sequence ID" value="AFA75864.1"/>
    <property type="molecule type" value="Genomic_DNA"/>
</dbReference>
<organism evidence="7 8">
    <name type="scientific">Gordonia polyisoprenivorans (strain DSM 44266 / VH2)</name>
    <dbReference type="NCBI Taxonomy" id="1112204"/>
    <lineage>
        <taxon>Bacteria</taxon>
        <taxon>Bacillati</taxon>
        <taxon>Actinomycetota</taxon>
        <taxon>Actinomycetes</taxon>
        <taxon>Mycobacteriales</taxon>
        <taxon>Gordoniaceae</taxon>
        <taxon>Gordonia</taxon>
    </lineage>
</organism>
<name>H6N199_GORPV</name>
<evidence type="ECO:0000256" key="5">
    <source>
        <dbReference type="ARBA" id="ARBA00023163"/>
    </source>
</evidence>
<dbReference type="PANTHER" id="PTHR30346">
    <property type="entry name" value="TRANSCRIPTIONAL DUAL REGULATOR HCAR-RELATED"/>
    <property type="match status" value="1"/>
</dbReference>
<protein>
    <submittedName>
        <fullName evidence="7">Transcriptional regulator, LysR family</fullName>
    </submittedName>
</protein>
<evidence type="ECO:0000256" key="1">
    <source>
        <dbReference type="ARBA" id="ARBA00009437"/>
    </source>
</evidence>
<evidence type="ECO:0000256" key="2">
    <source>
        <dbReference type="ARBA" id="ARBA00023015"/>
    </source>
</evidence>
<feature type="domain" description="HTH lysR-type" evidence="6">
    <location>
        <begin position="4"/>
        <end position="61"/>
    </location>
</feature>
<dbReference type="HOGENOM" id="CLU_039613_6_0_11"/>